<keyword evidence="11" id="KW-0966">Cell projection</keyword>
<evidence type="ECO:0000256" key="5">
    <source>
        <dbReference type="ARBA" id="ARBA00040228"/>
    </source>
</evidence>
<dbReference type="Proteomes" id="UP000252174">
    <property type="component" value="Unassembled WGS sequence"/>
</dbReference>
<evidence type="ECO:0000259" key="10">
    <source>
        <dbReference type="Pfam" id="PF22692"/>
    </source>
</evidence>
<comment type="caution">
    <text evidence="11">The sequence shown here is derived from an EMBL/GenBank/DDBJ whole genome shotgun (WGS) entry which is preliminary data.</text>
</comment>
<keyword evidence="12" id="KW-1185">Reference proteome</keyword>
<feature type="domain" description="Flagellar hook protein FlgE/F/G-like D1" evidence="10">
    <location>
        <begin position="84"/>
        <end position="147"/>
    </location>
</feature>
<dbReference type="InterPro" id="IPR001444">
    <property type="entry name" value="Flag_bb_rod_N"/>
</dbReference>
<evidence type="ECO:0000256" key="1">
    <source>
        <dbReference type="ARBA" id="ARBA00004117"/>
    </source>
</evidence>
<dbReference type="PANTHER" id="PTHR30435">
    <property type="entry name" value="FLAGELLAR PROTEIN"/>
    <property type="match status" value="1"/>
</dbReference>
<evidence type="ECO:0000256" key="6">
    <source>
        <dbReference type="RuleBase" id="RU362116"/>
    </source>
</evidence>
<evidence type="ECO:0000256" key="7">
    <source>
        <dbReference type="SAM" id="MobiDB-lite"/>
    </source>
</evidence>
<dbReference type="RefSeq" id="WP_114482528.1">
    <property type="nucleotide sequence ID" value="NZ_QPJU01000002.1"/>
</dbReference>
<dbReference type="InterPro" id="IPR053967">
    <property type="entry name" value="LlgE_F_G-like_D1"/>
</dbReference>
<keyword evidence="11" id="KW-0969">Cilium</keyword>
<gene>
    <name evidence="11" type="ORF">DFR45_102361</name>
</gene>
<evidence type="ECO:0000259" key="9">
    <source>
        <dbReference type="Pfam" id="PF06429"/>
    </source>
</evidence>
<comment type="subcellular location">
    <subcellularLocation>
        <location evidence="1 6">Bacterial flagellum basal body</location>
    </subcellularLocation>
</comment>
<dbReference type="InterPro" id="IPR012836">
    <property type="entry name" value="FlgF"/>
</dbReference>
<dbReference type="SUPFAM" id="SSF117143">
    <property type="entry name" value="Flagellar hook protein flgE"/>
    <property type="match status" value="1"/>
</dbReference>
<sequence>MDRIIYTAMTGASAAAQRQAVLSNNLANASTNGFRAEMSAFRAVPLRGDGATTRVFALEATAGHVDTPGPAQQTGRNLDAMAVGQAWFAVQGLDGTEAYTRAGRLEVSTDGQLVNSMGQPMLSDQGTPIDVPQGAEVTLGDDGTVTARIPGQQPTTVGRLKLATPTPDDPLKRGDDGLFRTASGDPLPADPNAKLQSGALEGSNVNSVQAMVDMITAARQFEQQMQLLQTAQSDDKAASQLLNMNA</sequence>
<accession>A0A369ANJ7</accession>
<dbReference type="AlphaFoldDB" id="A0A369ANJ7"/>
<proteinExistence type="inferred from homology"/>
<feature type="region of interest" description="Disordered" evidence="7">
    <location>
        <begin position="158"/>
        <end position="190"/>
    </location>
</feature>
<dbReference type="GO" id="GO:0030694">
    <property type="term" value="C:bacterial-type flagellum basal body, rod"/>
    <property type="evidence" value="ECO:0007669"/>
    <property type="project" value="UniProtKB-UniRule"/>
</dbReference>
<dbReference type="PROSITE" id="PS00588">
    <property type="entry name" value="FLAGELLA_BB_ROD"/>
    <property type="match status" value="1"/>
</dbReference>
<comment type="subunit">
    <text evidence="4 6">The basal body constitutes a major portion of the flagellar organelle and consists of five rings (E,L,P,S, and M) mounted on a central rod. The rod consists of about 26 subunits of FlgG in the distal portion, and FlgB, FlgC and FlgF are thought to build up the proximal portion of the rod with about 6 subunits each.</text>
</comment>
<feature type="compositionally biased region" description="Basic and acidic residues" evidence="7">
    <location>
        <begin position="169"/>
        <end position="178"/>
    </location>
</feature>
<protein>
    <recommendedName>
        <fullName evidence="5 6">Flagellar basal-body rod protein FlgF</fullName>
    </recommendedName>
</protein>
<feature type="domain" description="Flagellar basal body rod protein N-terminal" evidence="8">
    <location>
        <begin position="5"/>
        <end position="35"/>
    </location>
</feature>
<dbReference type="Pfam" id="PF06429">
    <property type="entry name" value="Flg_bbr_C"/>
    <property type="match status" value="1"/>
</dbReference>
<evidence type="ECO:0000313" key="12">
    <source>
        <dbReference type="Proteomes" id="UP000252174"/>
    </source>
</evidence>
<dbReference type="NCBIfam" id="NF009280">
    <property type="entry name" value="PRK12640.1"/>
    <property type="match status" value="1"/>
</dbReference>
<dbReference type="NCBIfam" id="TIGR03506">
    <property type="entry name" value="FlgEFG_subfam"/>
    <property type="match status" value="2"/>
</dbReference>
<name>A0A369ANJ7_9BURK</name>
<keyword evidence="11" id="KW-0282">Flagellum</keyword>
<dbReference type="OrthoDB" id="9804559at2"/>
<dbReference type="InterPro" id="IPR020013">
    <property type="entry name" value="Flagellar_FlgE/F/G"/>
</dbReference>
<evidence type="ECO:0000256" key="4">
    <source>
        <dbReference type="ARBA" id="ARBA00038560"/>
    </source>
</evidence>
<reference evidence="11 12" key="1">
    <citation type="submission" date="2018-07" db="EMBL/GenBank/DDBJ databases">
        <title>Genomic Encyclopedia of Type Strains, Phase IV (KMG-IV): sequencing the most valuable type-strain genomes for metagenomic binning, comparative biology and taxonomic classification.</title>
        <authorList>
            <person name="Goeker M."/>
        </authorList>
    </citation>
    <scope>NUCLEOTIDE SEQUENCE [LARGE SCALE GENOMIC DNA]</scope>
    <source>
        <strain evidence="11 12">DSM 100911</strain>
    </source>
</reference>
<dbReference type="InterPro" id="IPR019776">
    <property type="entry name" value="Flagellar_basal_body_rod_CS"/>
</dbReference>
<dbReference type="PANTHER" id="PTHR30435:SF18">
    <property type="entry name" value="FLAGELLAR BASAL-BODY ROD PROTEIN FLGF"/>
    <property type="match status" value="1"/>
</dbReference>
<dbReference type="Pfam" id="PF00460">
    <property type="entry name" value="Flg_bb_rod"/>
    <property type="match status" value="1"/>
</dbReference>
<dbReference type="Pfam" id="PF22692">
    <property type="entry name" value="LlgE_F_G_D1"/>
    <property type="match status" value="1"/>
</dbReference>
<evidence type="ECO:0000259" key="8">
    <source>
        <dbReference type="Pfam" id="PF00460"/>
    </source>
</evidence>
<evidence type="ECO:0000256" key="2">
    <source>
        <dbReference type="ARBA" id="ARBA00009677"/>
    </source>
</evidence>
<comment type="similarity">
    <text evidence="2 6">Belongs to the flagella basal body rod proteins family.</text>
</comment>
<feature type="domain" description="Flagellar basal-body/hook protein C-terminal" evidence="9">
    <location>
        <begin position="196"/>
        <end position="241"/>
    </location>
</feature>
<dbReference type="EMBL" id="QPJU01000002">
    <property type="protein sequence ID" value="RCX10959.1"/>
    <property type="molecule type" value="Genomic_DNA"/>
</dbReference>
<organism evidence="11 12">
    <name type="scientific">Extensimonas vulgaris</name>
    <dbReference type="NCBI Taxonomy" id="1031594"/>
    <lineage>
        <taxon>Bacteria</taxon>
        <taxon>Pseudomonadati</taxon>
        <taxon>Pseudomonadota</taxon>
        <taxon>Betaproteobacteria</taxon>
        <taxon>Burkholderiales</taxon>
        <taxon>Comamonadaceae</taxon>
        <taxon>Extensimonas</taxon>
    </lineage>
</organism>
<dbReference type="GO" id="GO:0071978">
    <property type="term" value="P:bacterial-type flagellum-dependent swarming motility"/>
    <property type="evidence" value="ECO:0007669"/>
    <property type="project" value="TreeGrafter"/>
</dbReference>
<dbReference type="InterPro" id="IPR037925">
    <property type="entry name" value="FlgE/F/G-like"/>
</dbReference>
<keyword evidence="3 6" id="KW-0975">Bacterial flagellum</keyword>
<evidence type="ECO:0000256" key="3">
    <source>
        <dbReference type="ARBA" id="ARBA00023143"/>
    </source>
</evidence>
<dbReference type="InterPro" id="IPR010930">
    <property type="entry name" value="Flg_bb/hook_C_dom"/>
</dbReference>
<evidence type="ECO:0000313" key="11">
    <source>
        <dbReference type="EMBL" id="RCX10959.1"/>
    </source>
</evidence>
<dbReference type="NCBIfam" id="TIGR02490">
    <property type="entry name" value="flgF"/>
    <property type="match status" value="1"/>
</dbReference>